<evidence type="ECO:0000256" key="5">
    <source>
        <dbReference type="ARBA" id="ARBA00023002"/>
    </source>
</evidence>
<evidence type="ECO:0000313" key="7">
    <source>
        <dbReference type="Proteomes" id="UP000321248"/>
    </source>
</evidence>
<dbReference type="InterPro" id="IPR036291">
    <property type="entry name" value="NAD(P)-bd_dom_sf"/>
</dbReference>
<keyword evidence="7" id="KW-1185">Reference proteome</keyword>
<dbReference type="GO" id="GO:0046872">
    <property type="term" value="F:metal ion binding"/>
    <property type="evidence" value="ECO:0007669"/>
    <property type="project" value="UniProtKB-KW"/>
</dbReference>
<keyword evidence="4" id="KW-0862">Zinc</keyword>
<evidence type="ECO:0000256" key="2">
    <source>
        <dbReference type="ARBA" id="ARBA00008072"/>
    </source>
</evidence>
<name>A0A5C8KNE7_9GAMM</name>
<evidence type="ECO:0000313" key="6">
    <source>
        <dbReference type="EMBL" id="TXK60806.1"/>
    </source>
</evidence>
<comment type="similarity">
    <text evidence="2">Belongs to the zinc-containing alcohol dehydrogenase family.</text>
</comment>
<dbReference type="OrthoDB" id="9781588at2"/>
<keyword evidence="5" id="KW-0560">Oxidoreductase</keyword>
<evidence type="ECO:0000256" key="1">
    <source>
        <dbReference type="ARBA" id="ARBA00001947"/>
    </source>
</evidence>
<dbReference type="InterPro" id="IPR011032">
    <property type="entry name" value="GroES-like_sf"/>
</dbReference>
<reference evidence="6 7" key="1">
    <citation type="submission" date="2019-08" db="EMBL/GenBank/DDBJ databases">
        <authorList>
            <person name="Karlyshev A.V."/>
        </authorList>
    </citation>
    <scope>NUCLEOTIDE SEQUENCE [LARGE SCALE GENOMIC DNA]</scope>
    <source>
        <strain evidence="6 7">Alg18-2.2</strain>
    </source>
</reference>
<dbReference type="CDD" id="cd08255">
    <property type="entry name" value="2-desacetyl-2-hydroxyethyl_bacteriochlorophyllide_like"/>
    <property type="match status" value="1"/>
</dbReference>
<dbReference type="EMBL" id="VRTS01000008">
    <property type="protein sequence ID" value="TXK60806.1"/>
    <property type="molecule type" value="Genomic_DNA"/>
</dbReference>
<dbReference type="PANTHER" id="PTHR43350">
    <property type="entry name" value="NAD-DEPENDENT ALCOHOL DEHYDROGENASE"/>
    <property type="match status" value="1"/>
</dbReference>
<evidence type="ECO:0000256" key="3">
    <source>
        <dbReference type="ARBA" id="ARBA00022723"/>
    </source>
</evidence>
<dbReference type="Gene3D" id="3.40.50.720">
    <property type="entry name" value="NAD(P)-binding Rossmann-like Domain"/>
    <property type="match status" value="1"/>
</dbReference>
<proteinExistence type="inferred from homology"/>
<dbReference type="Gene3D" id="3.90.180.10">
    <property type="entry name" value="Medium-chain alcohol dehydrogenases, catalytic domain"/>
    <property type="match status" value="2"/>
</dbReference>
<dbReference type="AlphaFoldDB" id="A0A5C8KNE7"/>
<dbReference type="Pfam" id="PF13450">
    <property type="entry name" value="NAD_binding_8"/>
    <property type="match status" value="1"/>
</dbReference>
<keyword evidence="3" id="KW-0479">Metal-binding</keyword>
<gene>
    <name evidence="6" type="ORF">FU658_11350</name>
</gene>
<comment type="cofactor">
    <cofactor evidence="1">
        <name>Zn(2+)</name>
        <dbReference type="ChEBI" id="CHEBI:29105"/>
    </cofactor>
</comment>
<comment type="caution">
    <text evidence="6">The sequence shown here is derived from an EMBL/GenBank/DDBJ whole genome shotgun (WGS) entry which is preliminary data.</text>
</comment>
<sequence>MDQARALWISRPGHAVIERQALPAVGAGQARVRALYSGISRGTEALVFQGQVPPGQYQAMRAPFQEGDFPGPVKYGYSSVGIVEQGPASLEGRVVFCLHPHQDRYVVPADALRPLPEGVPAERAVLAANMETAINACWDAAPRVGDRIAVIGAGVVGALVAWLLARHPGVAVQLIDINPDRSGLAAALGVAFAAPAQARGGCDLVIHASASEAGLQQALQLAGEEAEVIELSWFGQRTATLALGEDFHSRRLHLRSSQVGAVAPARRRRWSHARRLDLALDLLRAAELDALIDAESAFDDLPRTLAALAAASGGLCHRVRYPK</sequence>
<organism evidence="6 7">
    <name type="scientific">Alkalisalibacterium limincola</name>
    <dbReference type="NCBI Taxonomy" id="2699169"/>
    <lineage>
        <taxon>Bacteria</taxon>
        <taxon>Pseudomonadati</taxon>
        <taxon>Pseudomonadota</taxon>
        <taxon>Gammaproteobacteria</taxon>
        <taxon>Lysobacterales</taxon>
        <taxon>Lysobacteraceae</taxon>
        <taxon>Alkalisalibacterium</taxon>
    </lineage>
</organism>
<dbReference type="SUPFAM" id="SSF51735">
    <property type="entry name" value="NAD(P)-binding Rossmann-fold domains"/>
    <property type="match status" value="1"/>
</dbReference>
<dbReference type="GO" id="GO:0016491">
    <property type="term" value="F:oxidoreductase activity"/>
    <property type="evidence" value="ECO:0007669"/>
    <property type="project" value="UniProtKB-KW"/>
</dbReference>
<protein>
    <submittedName>
        <fullName evidence="6">Zinc-binding alcohol dehydrogenase</fullName>
    </submittedName>
</protein>
<evidence type="ECO:0000256" key="4">
    <source>
        <dbReference type="ARBA" id="ARBA00022833"/>
    </source>
</evidence>
<dbReference type="PANTHER" id="PTHR43350:SF19">
    <property type="entry name" value="D-GULOSIDE 3-DEHYDROGENASE"/>
    <property type="match status" value="1"/>
</dbReference>
<dbReference type="SUPFAM" id="SSF50129">
    <property type="entry name" value="GroES-like"/>
    <property type="match status" value="1"/>
</dbReference>
<accession>A0A5C8KNE7</accession>
<dbReference type="Proteomes" id="UP000321248">
    <property type="component" value="Unassembled WGS sequence"/>
</dbReference>